<feature type="domain" description="PDZ" evidence="2">
    <location>
        <begin position="191"/>
        <end position="266"/>
    </location>
</feature>
<sequence length="291" mass="31392">MSLYPTFEDLKVDSILKAQGEVLLDSAQSGSESYTQMATFMGLTLDNFCYNEKGELVPRPPQLQQTMVPAPSPALAPEVGALYAQNASQAIVTSRSSPAEIKSGVRRVIGCKDGNGVFGVQLINVDKGVFVSLVRKDSPAALAGLRFGDQILSVNGVVVAGMSGTKVMKLIRSAPPNGIELLVRDRPFERTISIYKNSAGVVGIDLVNGMIKAIHKDSSAARNGVPINHQIVEVNGQNVMGMKDKELCTLISGIQGMLTLTILPRVMFEHLAKHLRDSTIRKEMDRSMPEV</sequence>
<dbReference type="InterPro" id="IPR001478">
    <property type="entry name" value="PDZ"/>
</dbReference>
<dbReference type="Pfam" id="PF17820">
    <property type="entry name" value="PDZ_6"/>
    <property type="match status" value="1"/>
</dbReference>
<dbReference type="AlphaFoldDB" id="A0A504YMU2"/>
<proteinExistence type="predicted"/>
<dbReference type="Proteomes" id="UP000316759">
    <property type="component" value="Unassembled WGS sequence"/>
</dbReference>
<dbReference type="Pfam" id="PF00595">
    <property type="entry name" value="PDZ"/>
    <property type="match status" value="1"/>
</dbReference>
<dbReference type="GO" id="GO:0005737">
    <property type="term" value="C:cytoplasm"/>
    <property type="evidence" value="ECO:0007669"/>
    <property type="project" value="TreeGrafter"/>
</dbReference>
<dbReference type="InterPro" id="IPR041489">
    <property type="entry name" value="PDZ_6"/>
</dbReference>
<comment type="caution">
    <text evidence="3">The sequence shown here is derived from an EMBL/GenBank/DDBJ whole genome shotgun (WGS) entry which is preliminary data.</text>
</comment>
<dbReference type="PANTHER" id="PTHR12345">
    <property type="entry name" value="SYNTENIN RELATED"/>
    <property type="match status" value="1"/>
</dbReference>
<gene>
    <name evidence="3" type="ORF">FGIG_00892</name>
</gene>
<keyword evidence="4" id="KW-1185">Reference proteome</keyword>
<name>A0A504YMU2_FASGI</name>
<reference evidence="3 4" key="1">
    <citation type="submission" date="2019-04" db="EMBL/GenBank/DDBJ databases">
        <title>Annotation for the trematode Fasciola gigantica.</title>
        <authorList>
            <person name="Choi Y.-J."/>
        </authorList>
    </citation>
    <scope>NUCLEOTIDE SEQUENCE [LARGE SCALE GENOMIC DNA]</scope>
    <source>
        <strain evidence="3">Uganda_cow_1</strain>
    </source>
</reference>
<keyword evidence="1" id="KW-0677">Repeat</keyword>
<evidence type="ECO:0000259" key="2">
    <source>
        <dbReference type="PROSITE" id="PS50106"/>
    </source>
</evidence>
<dbReference type="PROSITE" id="PS50106">
    <property type="entry name" value="PDZ"/>
    <property type="match status" value="2"/>
</dbReference>
<accession>A0A504YMU2</accession>
<dbReference type="STRING" id="46835.A0A504YMU2"/>
<dbReference type="Gene3D" id="2.30.42.10">
    <property type="match status" value="2"/>
</dbReference>
<dbReference type="GO" id="GO:0005886">
    <property type="term" value="C:plasma membrane"/>
    <property type="evidence" value="ECO:0007669"/>
    <property type="project" value="TreeGrafter"/>
</dbReference>
<protein>
    <submittedName>
        <fullName evidence="3">Syndecan binding protein (Syntenin) 2</fullName>
    </submittedName>
</protein>
<organism evidence="3 4">
    <name type="scientific">Fasciola gigantica</name>
    <name type="common">Giant liver fluke</name>
    <dbReference type="NCBI Taxonomy" id="46835"/>
    <lineage>
        <taxon>Eukaryota</taxon>
        <taxon>Metazoa</taxon>
        <taxon>Spiralia</taxon>
        <taxon>Lophotrochozoa</taxon>
        <taxon>Platyhelminthes</taxon>
        <taxon>Trematoda</taxon>
        <taxon>Digenea</taxon>
        <taxon>Plagiorchiida</taxon>
        <taxon>Echinostomata</taxon>
        <taxon>Echinostomatoidea</taxon>
        <taxon>Fasciolidae</taxon>
        <taxon>Fasciola</taxon>
    </lineage>
</organism>
<dbReference type="OrthoDB" id="6242026at2759"/>
<dbReference type="SUPFAM" id="SSF50156">
    <property type="entry name" value="PDZ domain-like"/>
    <property type="match status" value="2"/>
</dbReference>
<evidence type="ECO:0000313" key="4">
    <source>
        <dbReference type="Proteomes" id="UP000316759"/>
    </source>
</evidence>
<dbReference type="SMART" id="SM00228">
    <property type="entry name" value="PDZ"/>
    <property type="match status" value="2"/>
</dbReference>
<dbReference type="InterPro" id="IPR051230">
    <property type="entry name" value="APP-Binding"/>
</dbReference>
<dbReference type="PANTHER" id="PTHR12345:SF3">
    <property type="entry name" value="PDZ DOMAIN-CONTAINING PROTEIN"/>
    <property type="match status" value="1"/>
</dbReference>
<dbReference type="InterPro" id="IPR036034">
    <property type="entry name" value="PDZ_sf"/>
</dbReference>
<evidence type="ECO:0000313" key="3">
    <source>
        <dbReference type="EMBL" id="TPP61691.1"/>
    </source>
</evidence>
<dbReference type="EMBL" id="SUNJ01007850">
    <property type="protein sequence ID" value="TPP61691.1"/>
    <property type="molecule type" value="Genomic_DNA"/>
</dbReference>
<evidence type="ECO:0000256" key="1">
    <source>
        <dbReference type="ARBA" id="ARBA00022737"/>
    </source>
</evidence>
<feature type="domain" description="PDZ" evidence="2">
    <location>
        <begin position="107"/>
        <end position="186"/>
    </location>
</feature>